<protein>
    <submittedName>
        <fullName evidence="1">Uncharacterized protein</fullName>
    </submittedName>
</protein>
<gene>
    <name evidence="1" type="ORF">METZ01_LOCUS294160</name>
</gene>
<organism evidence="1">
    <name type="scientific">marine metagenome</name>
    <dbReference type="NCBI Taxonomy" id="408172"/>
    <lineage>
        <taxon>unclassified sequences</taxon>
        <taxon>metagenomes</taxon>
        <taxon>ecological metagenomes</taxon>
    </lineage>
</organism>
<sequence>MVGLIGLRYKFPAWPTHPVGFTSARGVADQNLSSRRGRDWSVQERSAVFPRMLVGFTFRMMLNYSVDMT</sequence>
<reference evidence="1" key="1">
    <citation type="submission" date="2018-05" db="EMBL/GenBank/DDBJ databases">
        <authorList>
            <person name="Lanie J.A."/>
            <person name="Ng W.-L."/>
            <person name="Kazmierczak K.M."/>
            <person name="Andrzejewski T.M."/>
            <person name="Davidsen T.M."/>
            <person name="Wayne K.J."/>
            <person name="Tettelin H."/>
            <person name="Glass J.I."/>
            <person name="Rusch D."/>
            <person name="Podicherti R."/>
            <person name="Tsui H.-C.T."/>
            <person name="Winkler M.E."/>
        </authorList>
    </citation>
    <scope>NUCLEOTIDE SEQUENCE</scope>
</reference>
<accession>A0A382LXK6</accession>
<evidence type="ECO:0000313" key="1">
    <source>
        <dbReference type="EMBL" id="SVC41306.1"/>
    </source>
</evidence>
<dbReference type="EMBL" id="UINC01089866">
    <property type="protein sequence ID" value="SVC41306.1"/>
    <property type="molecule type" value="Genomic_DNA"/>
</dbReference>
<name>A0A382LXK6_9ZZZZ</name>
<dbReference type="AlphaFoldDB" id="A0A382LXK6"/>
<proteinExistence type="predicted"/>